<sequence>MSFFRRGSRRHSRVRGELKSWTGFPPGVFAAFLVVTILLGVMLSWALNLSVTMDAPASQSIADSNSAPGTDNAGLPVLTEYTLGAEVQNLLDTGSLQTPATFDVTQCLKSLSSKESVLMLERVSWGADENAWLLVLDEHNLTQVRREGGEVSASVVRSTCGRNADGASDLLFSARVLVDPKS</sequence>
<comment type="caution">
    <text evidence="2">The sequence shown here is derived from an EMBL/GenBank/DDBJ whole genome shotgun (WGS) entry which is preliminary data.</text>
</comment>
<feature type="transmembrane region" description="Helical" evidence="1">
    <location>
        <begin position="21"/>
        <end position="47"/>
    </location>
</feature>
<keyword evidence="1" id="KW-0812">Transmembrane</keyword>
<evidence type="ECO:0000313" key="3">
    <source>
        <dbReference type="Proteomes" id="UP000030182"/>
    </source>
</evidence>
<keyword evidence="1" id="KW-1133">Transmembrane helix</keyword>
<keyword evidence="3" id="KW-1185">Reference proteome</keyword>
<gene>
    <name evidence="2" type="ORF">DHOM_06900</name>
</gene>
<accession>A0ABR4SKQ7</accession>
<reference evidence="2 3" key="1">
    <citation type="submission" date="2014-01" db="EMBL/GenBank/DDBJ databases">
        <title>Draft genome sequence of the multidrug-resistant clinical isolate Dermabacter hominis 1368.</title>
        <authorList>
            <person name="Albersmeier A."/>
            <person name="Bomholt C."/>
            <person name="Glaub A."/>
            <person name="Ruckert C."/>
            <person name="Soriano F."/>
            <person name="Fernandez-Natal I."/>
            <person name="Tauch A."/>
        </authorList>
    </citation>
    <scope>NUCLEOTIDE SEQUENCE [LARGE SCALE GENOMIC DNA]</scope>
    <source>
        <strain evidence="2 3">1368</strain>
    </source>
</reference>
<keyword evidence="1" id="KW-0472">Membrane</keyword>
<dbReference type="Proteomes" id="UP000030182">
    <property type="component" value="Unassembled WGS sequence"/>
</dbReference>
<evidence type="ECO:0000313" key="2">
    <source>
        <dbReference type="EMBL" id="KDS93282.1"/>
    </source>
</evidence>
<dbReference type="RefSeq" id="WP_052126757.1">
    <property type="nucleotide sequence ID" value="NZ_KN323183.1"/>
</dbReference>
<evidence type="ECO:0000256" key="1">
    <source>
        <dbReference type="SAM" id="Phobius"/>
    </source>
</evidence>
<organism evidence="2 3">
    <name type="scientific">Dermabacter hominis 1368</name>
    <dbReference type="NCBI Taxonomy" id="1450519"/>
    <lineage>
        <taxon>Bacteria</taxon>
        <taxon>Bacillati</taxon>
        <taxon>Actinomycetota</taxon>
        <taxon>Actinomycetes</taxon>
        <taxon>Micrococcales</taxon>
        <taxon>Dermabacteraceae</taxon>
        <taxon>Dermabacter</taxon>
    </lineage>
</organism>
<name>A0ABR4SKQ7_9MICO</name>
<proteinExistence type="predicted"/>
<dbReference type="EMBL" id="JDRS01000008">
    <property type="protein sequence ID" value="KDS93282.1"/>
    <property type="molecule type" value="Genomic_DNA"/>
</dbReference>
<protein>
    <submittedName>
        <fullName evidence="2">Uncharacterized protein</fullName>
    </submittedName>
</protein>